<accession>A0ABU3LD82</accession>
<name>A0ABU3LD82_9FLAO</name>
<dbReference type="InterPro" id="IPR036388">
    <property type="entry name" value="WH-like_DNA-bd_sf"/>
</dbReference>
<evidence type="ECO:0000313" key="2">
    <source>
        <dbReference type="Proteomes" id="UP001257277"/>
    </source>
</evidence>
<evidence type="ECO:0008006" key="3">
    <source>
        <dbReference type="Google" id="ProtNLM"/>
    </source>
</evidence>
<dbReference type="EMBL" id="JAVTTO010000002">
    <property type="protein sequence ID" value="MDT7831666.1"/>
    <property type="molecule type" value="Genomic_DNA"/>
</dbReference>
<sequence>MKQANFTNRELSVLSALNKEHLTTFQLLKRMDSVPMILKLYTILDELKEKGVVKSYMKKDTKYHYAA</sequence>
<evidence type="ECO:0000313" key="1">
    <source>
        <dbReference type="EMBL" id="MDT7831666.1"/>
    </source>
</evidence>
<dbReference type="Proteomes" id="UP001257277">
    <property type="component" value="Unassembled WGS sequence"/>
</dbReference>
<dbReference type="RefSeq" id="WP_349240925.1">
    <property type="nucleotide sequence ID" value="NZ_JAVTTO010000002.1"/>
</dbReference>
<dbReference type="Gene3D" id="1.10.10.10">
    <property type="entry name" value="Winged helix-like DNA-binding domain superfamily/Winged helix DNA-binding domain"/>
    <property type="match status" value="1"/>
</dbReference>
<proteinExistence type="predicted"/>
<organism evidence="1 2">
    <name type="scientific">Asprobacillus argus</name>
    <dbReference type="NCBI Taxonomy" id="3076534"/>
    <lineage>
        <taxon>Bacteria</taxon>
        <taxon>Pseudomonadati</taxon>
        <taxon>Bacteroidota</taxon>
        <taxon>Flavobacteriia</taxon>
        <taxon>Flavobacteriales</taxon>
        <taxon>Flavobacteriaceae</taxon>
        <taxon>Asprobacillus</taxon>
    </lineage>
</organism>
<gene>
    <name evidence="1" type="ORF">RQM59_04700</name>
</gene>
<protein>
    <recommendedName>
        <fullName evidence="3">Transcriptional regulator</fullName>
    </recommendedName>
</protein>
<reference evidence="1 2" key="1">
    <citation type="submission" date="2023-09" db="EMBL/GenBank/DDBJ databases">
        <title>Novel taxa isolated from Blanes Bay.</title>
        <authorList>
            <person name="Rey-Velasco X."/>
            <person name="Lucena T."/>
        </authorList>
    </citation>
    <scope>NUCLEOTIDE SEQUENCE [LARGE SCALE GENOMIC DNA]</scope>
    <source>
        <strain evidence="1 2">S356</strain>
    </source>
</reference>
<keyword evidence="2" id="KW-1185">Reference proteome</keyword>
<comment type="caution">
    <text evidence="1">The sequence shown here is derived from an EMBL/GenBank/DDBJ whole genome shotgun (WGS) entry which is preliminary data.</text>
</comment>